<evidence type="ECO:0000256" key="1">
    <source>
        <dbReference type="ARBA" id="ARBA00022490"/>
    </source>
</evidence>
<feature type="region of interest" description="Disordered" evidence="3">
    <location>
        <begin position="313"/>
        <end position="333"/>
    </location>
</feature>
<accession>A0AAW0KER8</accession>
<dbReference type="PANTHER" id="PTHR12601">
    <property type="entry name" value="EUKARYOTIC TRANSLATION INITIATION FACTOR 3 SUBUNIT EIF-3"/>
    <property type="match status" value="1"/>
</dbReference>
<keyword evidence="1" id="KW-0963">Cytoplasm</keyword>
<feature type="compositionally biased region" description="Polar residues" evidence="3">
    <location>
        <begin position="1248"/>
        <end position="1257"/>
    </location>
</feature>
<dbReference type="SMART" id="SM00028">
    <property type="entry name" value="TPR"/>
    <property type="match status" value="3"/>
</dbReference>
<dbReference type="Pfam" id="PF13424">
    <property type="entry name" value="TPR_12"/>
    <property type="match status" value="1"/>
</dbReference>
<dbReference type="PROSITE" id="PS51823">
    <property type="entry name" value="CLU"/>
    <property type="match status" value="1"/>
</dbReference>
<evidence type="ECO:0000256" key="2">
    <source>
        <dbReference type="PROSITE-ProRule" id="PRU00339"/>
    </source>
</evidence>
<feature type="compositionally biased region" description="Basic and acidic residues" evidence="3">
    <location>
        <begin position="1222"/>
        <end position="1246"/>
    </location>
</feature>
<feature type="domain" description="Clu" evidence="4">
    <location>
        <begin position="322"/>
        <end position="598"/>
    </location>
</feature>
<sequence>MAPKSGRGKANKTKAEKKRKEEKVPTVLDITVITPYDTQVILKAISTDKILDIRRLLAVNVETCHLTNFSFSHEVKGQKLNDRTEVVTLKPCILRMVEEDYIEEAQAVSHVRRLLDIVACTTRFAKPRRSPSTSELKSKKSKAQAQPKSGSNSAPPSPSDGGGSPSSEPSVAAAAAAISENIGMVAIHPTPKLSDFYEFFSFSHLSPPILNLRRCDQRDVQERRDGDYFEIQIKICNGKLIQVVASLKGFYTMEKQSLQSHSLVDLLQQLSRAFSNAYESLMKAFVEHNKFGNLPYGFRANTWLAPPSIADSPSDFPSLPTEDESWGGNGGGRRRNGEFDLRPWATDFAILACLPCKTEEERVVRDRKAFLLHSQFVDVSIFKAVAAIRHLIDSNMQAKDTISSKPDSVLHEDRVGDLSIIVKRDTADAGSKYDIKTDGRQLSNMSDKEAAQRNLLKGLTADESVVVHDTSSLGVVNVRHCGYTATVKVVGNVKKAKFHTQDIEVDDQPDGGANALNVNSLRFLLHKFSAEPSGGCWSPQSNLDGLEVSRCLVRRVVKESLKKLKEMPIDSKRSIRWELGSCWVQHLQKQESPIGNKSKSPDDDNGAEHSVKGLGKQFKFLKKREKKENCVSSTDKEENDSRSGNLNSETDLGELSNGELKGMAELEKLISKDAFLSLKETGTGLHLKVELAEKLPHIQSLCVHEMLTRAFKHLLKAVVASVDNVGLELASRNYDLECPYPFRKYDIISMIPVCKALAKMIAVCGPYHRTTASAYSLLAVVLYHTGDFNQATIYQQKALDINERELGLDHPDTMKSYGDLSVFYYRLQHIELALKYVNRALFLLHFTCGLSHPNTAATYINVAMMEEGMGNVHTAASYHAIAIALSLMEAYSLSVQHEQTTLQILQAKLGLEDLRTQDAAAWLEYFESKALEQQEAARTGTPKPDASIASKGHLSVSDLLDYISPDQDLKGSDSQRKQRRAKVLHLSDKTHQAQNDATGDDDMLYDGPENTAHTTDGNTEVKVSKVHPEESEEPEENNDITRYRQTVASEVVEESISDAGWQEANSKGRSGKTSGRKFGRRPVLAKLIVNNSEYSNFRESSYRHDLISPVQKTTPKTVLTELSPLKQSKAGSLSSAEDSINLKAKAPVSKVISSPATLTSLASKSLSYKEVALAPPGTILRPSMEKVEKIDDEKIEIQMYNIPHETSKDEESSTGSVVEAIPKDDEIEQTHEESTQKEDTTPKVEEASCSSDQVKPVETNGSKLSAAAKPFNPGPMPHLLNSVAATSIYDVNVSQGMLAEPVLTPVAARIPCGPRSPLYYRNNYSFRMKHGFLRHHTLGKGRSGFGPPRMNPDAPEFVPWRARQPYPGDENSHIQNESNSMFEMSSAEEENLGDESNNEVKDGASKKNFSESEKSELASQILLSLIVKSVQHNMEHVSEPAVSEKNLDCSENSSDAIANDSAIIKILNGNEGKDLVSQSDDCEQPKTDVNKNKNGDSEGFITVTKRKRNRQRFPNGVTGLYNQQSICASVR</sequence>
<protein>
    <submittedName>
        <fullName evidence="5">Protein tss</fullName>
    </submittedName>
</protein>
<feature type="compositionally biased region" description="Low complexity" evidence="3">
    <location>
        <begin position="143"/>
        <end position="154"/>
    </location>
</feature>
<feature type="region of interest" description="Disordered" evidence="3">
    <location>
        <begin position="1222"/>
        <end position="1257"/>
    </location>
</feature>
<comment type="caution">
    <text evidence="5">The sequence shown here is derived from an EMBL/GenBank/DDBJ whole genome shotgun (WGS) entry which is preliminary data.</text>
</comment>
<feature type="region of interest" description="Disordered" evidence="3">
    <location>
        <begin position="1475"/>
        <end position="1498"/>
    </location>
</feature>
<feature type="compositionally biased region" description="Basic and acidic residues" evidence="3">
    <location>
        <begin position="967"/>
        <end position="976"/>
    </location>
</feature>
<evidence type="ECO:0000256" key="3">
    <source>
        <dbReference type="SAM" id="MobiDB-lite"/>
    </source>
</evidence>
<feature type="compositionally biased region" description="Basic and acidic residues" evidence="3">
    <location>
        <begin position="1398"/>
        <end position="1412"/>
    </location>
</feature>
<dbReference type="InterPro" id="IPR019734">
    <property type="entry name" value="TPR_rpt"/>
</dbReference>
<dbReference type="PANTHER" id="PTHR12601:SF45">
    <property type="entry name" value="PROTEIN REDUCED CHLOROPLAST COVERAGE 3"/>
    <property type="match status" value="1"/>
</dbReference>
<keyword evidence="6" id="KW-1185">Reference proteome</keyword>
<feature type="compositionally biased region" description="Basic and acidic residues" evidence="3">
    <location>
        <begin position="629"/>
        <end position="641"/>
    </location>
</feature>
<dbReference type="EMBL" id="PKMF04000326">
    <property type="protein sequence ID" value="KAK7837609.1"/>
    <property type="molecule type" value="Genomic_DNA"/>
</dbReference>
<dbReference type="InterPro" id="IPR028275">
    <property type="entry name" value="CLU_N"/>
</dbReference>
<feature type="compositionally biased region" description="Basic and acidic residues" evidence="3">
    <location>
        <begin position="599"/>
        <end position="609"/>
    </location>
</feature>
<feature type="region of interest" description="Disordered" evidence="3">
    <location>
        <begin position="128"/>
        <end position="172"/>
    </location>
</feature>
<feature type="region of interest" description="Disordered" evidence="3">
    <location>
        <begin position="1342"/>
        <end position="1412"/>
    </location>
</feature>
<gene>
    <name evidence="5" type="primary">TSS_0</name>
    <name evidence="5" type="ORF">CFP56_021112</name>
</gene>
<feature type="compositionally biased region" description="Basic and acidic residues" evidence="3">
    <location>
        <begin position="1483"/>
        <end position="1496"/>
    </location>
</feature>
<dbReference type="SUPFAM" id="SSF48452">
    <property type="entry name" value="TPR-like"/>
    <property type="match status" value="1"/>
</dbReference>
<dbReference type="InterPro" id="IPR027523">
    <property type="entry name" value="CLU_prot"/>
</dbReference>
<dbReference type="PROSITE" id="PS50005">
    <property type="entry name" value="TPR"/>
    <property type="match status" value="1"/>
</dbReference>
<name>A0AAW0KER8_QUESU</name>
<feature type="region of interest" description="Disordered" evidence="3">
    <location>
        <begin position="589"/>
        <end position="609"/>
    </location>
</feature>
<keyword evidence="2" id="KW-0802">TPR repeat</keyword>
<dbReference type="GO" id="GO:0005737">
    <property type="term" value="C:cytoplasm"/>
    <property type="evidence" value="ECO:0007669"/>
    <property type="project" value="TreeGrafter"/>
</dbReference>
<feature type="region of interest" description="Disordered" evidence="3">
    <location>
        <begin position="1"/>
        <end position="20"/>
    </location>
</feature>
<proteinExistence type="predicted"/>
<dbReference type="InterPro" id="IPR011990">
    <property type="entry name" value="TPR-like_helical_dom_sf"/>
</dbReference>
<feature type="compositionally biased region" description="Polar residues" evidence="3">
    <location>
        <begin position="1063"/>
        <end position="1073"/>
    </location>
</feature>
<feature type="compositionally biased region" description="Basic residues" evidence="3">
    <location>
        <begin position="1"/>
        <end position="17"/>
    </location>
</feature>
<evidence type="ECO:0000259" key="4">
    <source>
        <dbReference type="PROSITE" id="PS51823"/>
    </source>
</evidence>
<feature type="repeat" description="TPR" evidence="2">
    <location>
        <begin position="772"/>
        <end position="805"/>
    </location>
</feature>
<dbReference type="InterPro" id="IPR025697">
    <property type="entry name" value="CLU_dom"/>
</dbReference>
<organism evidence="5 6">
    <name type="scientific">Quercus suber</name>
    <name type="common">Cork oak</name>
    <dbReference type="NCBI Taxonomy" id="58331"/>
    <lineage>
        <taxon>Eukaryota</taxon>
        <taxon>Viridiplantae</taxon>
        <taxon>Streptophyta</taxon>
        <taxon>Embryophyta</taxon>
        <taxon>Tracheophyta</taxon>
        <taxon>Spermatophyta</taxon>
        <taxon>Magnoliopsida</taxon>
        <taxon>eudicotyledons</taxon>
        <taxon>Gunneridae</taxon>
        <taxon>Pentapetalae</taxon>
        <taxon>rosids</taxon>
        <taxon>fabids</taxon>
        <taxon>Fagales</taxon>
        <taxon>Fagaceae</taxon>
        <taxon>Quercus</taxon>
    </lineage>
</organism>
<feature type="compositionally biased region" description="Polar residues" evidence="3">
    <location>
        <begin position="1373"/>
        <end position="1383"/>
    </location>
</feature>
<dbReference type="Proteomes" id="UP000237347">
    <property type="component" value="Unassembled WGS sequence"/>
</dbReference>
<feature type="region of interest" description="Disordered" evidence="3">
    <location>
        <begin position="629"/>
        <end position="654"/>
    </location>
</feature>
<feature type="compositionally biased region" description="Acidic residues" evidence="3">
    <location>
        <begin position="1386"/>
        <end position="1397"/>
    </location>
</feature>
<reference evidence="5 6" key="1">
    <citation type="journal article" date="2018" name="Sci. Data">
        <title>The draft genome sequence of cork oak.</title>
        <authorList>
            <person name="Ramos A.M."/>
            <person name="Usie A."/>
            <person name="Barbosa P."/>
            <person name="Barros P.M."/>
            <person name="Capote T."/>
            <person name="Chaves I."/>
            <person name="Simoes F."/>
            <person name="Abreu I."/>
            <person name="Carrasquinho I."/>
            <person name="Faro C."/>
            <person name="Guimaraes J.B."/>
            <person name="Mendonca D."/>
            <person name="Nobrega F."/>
            <person name="Rodrigues L."/>
            <person name="Saibo N.J.M."/>
            <person name="Varela M.C."/>
            <person name="Egas C."/>
            <person name="Matos J."/>
            <person name="Miguel C.M."/>
            <person name="Oliveira M.M."/>
            <person name="Ricardo C.P."/>
            <person name="Goncalves S."/>
        </authorList>
    </citation>
    <scope>NUCLEOTIDE SEQUENCE [LARGE SCALE GENOMIC DNA]</scope>
    <source>
        <strain evidence="6">cv. HL8</strain>
    </source>
</reference>
<evidence type="ECO:0000313" key="5">
    <source>
        <dbReference type="EMBL" id="KAK7837609.1"/>
    </source>
</evidence>
<feature type="region of interest" description="Disordered" evidence="3">
    <location>
        <begin position="967"/>
        <end position="1077"/>
    </location>
</feature>
<evidence type="ECO:0000313" key="6">
    <source>
        <dbReference type="Proteomes" id="UP000237347"/>
    </source>
</evidence>
<dbReference type="Gene3D" id="1.25.40.10">
    <property type="entry name" value="Tetratricopeptide repeat domain"/>
    <property type="match status" value="1"/>
</dbReference>
<dbReference type="Pfam" id="PF15044">
    <property type="entry name" value="CLU_N"/>
    <property type="match status" value="1"/>
</dbReference>